<dbReference type="AlphaFoldDB" id="A0A7C2JW76"/>
<keyword evidence="3 7" id="KW-0545">Nucleotide biosynthesis</keyword>
<dbReference type="GO" id="GO:0006235">
    <property type="term" value="P:dTTP biosynthetic process"/>
    <property type="evidence" value="ECO:0007669"/>
    <property type="project" value="UniProtKB-UniRule"/>
</dbReference>
<dbReference type="PANTHER" id="PTHR10344:SF1">
    <property type="entry name" value="THYMIDYLATE KINASE"/>
    <property type="match status" value="1"/>
</dbReference>
<dbReference type="HAMAP" id="MF_00165">
    <property type="entry name" value="Thymidylate_kinase"/>
    <property type="match status" value="1"/>
</dbReference>
<accession>A0A7C2JW76</accession>
<evidence type="ECO:0000313" key="9">
    <source>
        <dbReference type="EMBL" id="HEN13984.1"/>
    </source>
</evidence>
<evidence type="ECO:0000256" key="1">
    <source>
        <dbReference type="ARBA" id="ARBA00009776"/>
    </source>
</evidence>
<dbReference type="Gene3D" id="3.40.50.300">
    <property type="entry name" value="P-loop containing nucleotide triphosphate hydrolases"/>
    <property type="match status" value="1"/>
</dbReference>
<evidence type="ECO:0000256" key="7">
    <source>
        <dbReference type="HAMAP-Rule" id="MF_00165"/>
    </source>
</evidence>
<dbReference type="GO" id="GO:0005737">
    <property type="term" value="C:cytoplasm"/>
    <property type="evidence" value="ECO:0007669"/>
    <property type="project" value="TreeGrafter"/>
</dbReference>
<comment type="caution">
    <text evidence="9">The sequence shown here is derived from an EMBL/GenBank/DDBJ whole genome shotgun (WGS) entry which is preliminary data.</text>
</comment>
<evidence type="ECO:0000256" key="5">
    <source>
        <dbReference type="ARBA" id="ARBA00022777"/>
    </source>
</evidence>
<keyword evidence="6 7" id="KW-0067">ATP-binding</keyword>
<protein>
    <recommendedName>
        <fullName evidence="7">Thymidylate kinase</fullName>
        <ecNumber evidence="7">2.7.4.9</ecNumber>
    </recommendedName>
    <alternativeName>
        <fullName evidence="7">dTMP kinase</fullName>
    </alternativeName>
</protein>
<keyword evidence="2 7" id="KW-0808">Transferase</keyword>
<dbReference type="GO" id="GO:0006233">
    <property type="term" value="P:dTDP biosynthetic process"/>
    <property type="evidence" value="ECO:0007669"/>
    <property type="project" value="InterPro"/>
</dbReference>
<dbReference type="InterPro" id="IPR027417">
    <property type="entry name" value="P-loop_NTPase"/>
</dbReference>
<dbReference type="CDD" id="cd01672">
    <property type="entry name" value="TMPK"/>
    <property type="match status" value="1"/>
</dbReference>
<dbReference type="SUPFAM" id="SSF52540">
    <property type="entry name" value="P-loop containing nucleoside triphosphate hydrolases"/>
    <property type="match status" value="1"/>
</dbReference>
<feature type="domain" description="Thymidylate kinase-like" evidence="8">
    <location>
        <begin position="7"/>
        <end position="197"/>
    </location>
</feature>
<organism evidence="9">
    <name type="scientific">Schlesneria paludicola</name>
    <dbReference type="NCBI Taxonomy" id="360056"/>
    <lineage>
        <taxon>Bacteria</taxon>
        <taxon>Pseudomonadati</taxon>
        <taxon>Planctomycetota</taxon>
        <taxon>Planctomycetia</taxon>
        <taxon>Planctomycetales</taxon>
        <taxon>Planctomycetaceae</taxon>
        <taxon>Schlesneria</taxon>
    </lineage>
</organism>
<evidence type="ECO:0000256" key="2">
    <source>
        <dbReference type="ARBA" id="ARBA00022679"/>
    </source>
</evidence>
<comment type="similarity">
    <text evidence="1 7">Belongs to the thymidylate kinase family.</text>
</comment>
<comment type="caution">
    <text evidence="7">Lacks conserved residue(s) required for the propagation of feature annotation.</text>
</comment>
<name>A0A7C2JW76_9PLAN</name>
<dbReference type="GO" id="GO:0006227">
    <property type="term" value="P:dUDP biosynthetic process"/>
    <property type="evidence" value="ECO:0007669"/>
    <property type="project" value="TreeGrafter"/>
</dbReference>
<dbReference type="GO" id="GO:0004798">
    <property type="term" value="F:dTMP kinase activity"/>
    <property type="evidence" value="ECO:0007669"/>
    <property type="project" value="UniProtKB-UniRule"/>
</dbReference>
<comment type="catalytic activity">
    <reaction evidence="7">
        <text>dTMP + ATP = dTDP + ADP</text>
        <dbReference type="Rhea" id="RHEA:13517"/>
        <dbReference type="ChEBI" id="CHEBI:30616"/>
        <dbReference type="ChEBI" id="CHEBI:58369"/>
        <dbReference type="ChEBI" id="CHEBI:63528"/>
        <dbReference type="ChEBI" id="CHEBI:456216"/>
        <dbReference type="EC" id="2.7.4.9"/>
    </reaction>
</comment>
<reference evidence="9" key="1">
    <citation type="journal article" date="2020" name="mSystems">
        <title>Genome- and Community-Level Interaction Insights into Carbon Utilization and Element Cycling Functions of Hydrothermarchaeota in Hydrothermal Sediment.</title>
        <authorList>
            <person name="Zhou Z."/>
            <person name="Liu Y."/>
            <person name="Xu W."/>
            <person name="Pan J."/>
            <person name="Luo Z.H."/>
            <person name="Li M."/>
        </authorList>
    </citation>
    <scope>NUCLEOTIDE SEQUENCE [LARGE SCALE GENOMIC DNA]</scope>
    <source>
        <strain evidence="9">SpSt-339</strain>
    </source>
</reference>
<dbReference type="InterPro" id="IPR018094">
    <property type="entry name" value="Thymidylate_kinase"/>
</dbReference>
<proteinExistence type="inferred from homology"/>
<dbReference type="InterPro" id="IPR039430">
    <property type="entry name" value="Thymidylate_kin-like_dom"/>
</dbReference>
<evidence type="ECO:0000256" key="3">
    <source>
        <dbReference type="ARBA" id="ARBA00022727"/>
    </source>
</evidence>
<keyword evidence="5 7" id="KW-0418">Kinase</keyword>
<dbReference type="EMBL" id="DSOK01000022">
    <property type="protein sequence ID" value="HEN13984.1"/>
    <property type="molecule type" value="Genomic_DNA"/>
</dbReference>
<dbReference type="GO" id="GO:0005524">
    <property type="term" value="F:ATP binding"/>
    <property type="evidence" value="ECO:0007669"/>
    <property type="project" value="UniProtKB-UniRule"/>
</dbReference>
<gene>
    <name evidence="7" type="primary">tmk</name>
    <name evidence="9" type="ORF">ENQ76_00755</name>
</gene>
<comment type="function">
    <text evidence="7">Phosphorylation of dTMP to form dTDP in both de novo and salvage pathways of dTTP synthesis.</text>
</comment>
<keyword evidence="4 7" id="KW-0547">Nucleotide-binding</keyword>
<evidence type="ECO:0000256" key="6">
    <source>
        <dbReference type="ARBA" id="ARBA00022840"/>
    </source>
</evidence>
<evidence type="ECO:0000256" key="4">
    <source>
        <dbReference type="ARBA" id="ARBA00022741"/>
    </source>
</evidence>
<dbReference type="PANTHER" id="PTHR10344">
    <property type="entry name" value="THYMIDYLATE KINASE"/>
    <property type="match status" value="1"/>
</dbReference>
<dbReference type="Pfam" id="PF02223">
    <property type="entry name" value="Thymidylate_kin"/>
    <property type="match status" value="1"/>
</dbReference>
<dbReference type="EC" id="2.7.4.9" evidence="7"/>
<sequence length="220" mass="24684">MGQLWALEGIDGSGKGTQAARLREALRQAGRTCELLSFPQYDQTRFGRKIGDYLNGRFGTLEQVHPVLVSVLFAGDRLECRPRLQAALEQNDVVLCDRYVPSNIAHQVAKVAAAEQAELTAWIEFIEYELFRLPEIDSVFWLDMPVARAQELILRKQQRTYTDRAADLQEADAAYLGRVREVYARLAATHDGWHRIDGCRDGNIRSPDDIAAEIAALAGL</sequence>
<evidence type="ECO:0000259" key="8">
    <source>
        <dbReference type="Pfam" id="PF02223"/>
    </source>
</evidence>